<dbReference type="SUPFAM" id="SSF53474">
    <property type="entry name" value="alpha/beta-Hydrolases"/>
    <property type="match status" value="1"/>
</dbReference>
<comment type="similarity">
    <text evidence="1">Belongs to the AB hydrolase superfamily.</text>
</comment>
<dbReference type="Proteomes" id="UP000008383">
    <property type="component" value="Unassembled WGS sequence"/>
</dbReference>
<sequence>MSKSVPPFLPELVPPNATADKPVGCWPLIWGRQSTLSYVIDLDLLFNEPLSALYSDHKKDLRNHGDSLHHPKHDYTELALDVEYFIHQHSLQDPILIGHSMGMRHIQSQAAPVSSLSEADALLSQFEPDPAIRLFLLTNLTRKSGKDHLHFRVPLDILSSSLDALGDFPYTDPRKTRFEKPALIVRATRSHYLPDHSKELMQTFFPNLKMVDFDCGHWVITEKPHEFRQKLQELDTNERGGPFSAAVDFLRDTVLSTS</sequence>
<feature type="domain" description="AB hydrolase-1" evidence="3">
    <location>
        <begin position="60"/>
        <end position="228"/>
    </location>
</feature>
<dbReference type="GeneID" id="9578828"/>
<dbReference type="Pfam" id="PF12697">
    <property type="entry name" value="Abhydrolase_6"/>
    <property type="match status" value="1"/>
</dbReference>
<accession>D4D9Y8</accession>
<dbReference type="HOGENOM" id="CLU_1078447_0_0_1"/>
<dbReference type="RefSeq" id="XP_003021945.1">
    <property type="nucleotide sequence ID" value="XM_003021899.1"/>
</dbReference>
<evidence type="ECO:0000313" key="5">
    <source>
        <dbReference type="Proteomes" id="UP000008383"/>
    </source>
</evidence>
<dbReference type="PANTHER" id="PTHR46118">
    <property type="entry name" value="PROTEIN ABHD11"/>
    <property type="match status" value="1"/>
</dbReference>
<keyword evidence="2 4" id="KW-0378">Hydrolase</keyword>
<dbReference type="KEGG" id="tve:TRV_03931"/>
<evidence type="ECO:0000256" key="1">
    <source>
        <dbReference type="ARBA" id="ARBA00008645"/>
    </source>
</evidence>
<keyword evidence="5" id="KW-1185">Reference proteome</keyword>
<proteinExistence type="inferred from homology"/>
<organism evidence="4 5">
    <name type="scientific">Trichophyton verrucosum (strain HKI 0517)</name>
    <dbReference type="NCBI Taxonomy" id="663202"/>
    <lineage>
        <taxon>Eukaryota</taxon>
        <taxon>Fungi</taxon>
        <taxon>Dikarya</taxon>
        <taxon>Ascomycota</taxon>
        <taxon>Pezizomycotina</taxon>
        <taxon>Eurotiomycetes</taxon>
        <taxon>Eurotiomycetidae</taxon>
        <taxon>Onygenales</taxon>
        <taxon>Arthrodermataceae</taxon>
        <taxon>Trichophyton</taxon>
    </lineage>
</organism>
<dbReference type="PANTHER" id="PTHR46118:SF4">
    <property type="entry name" value="PROTEIN ABHD11"/>
    <property type="match status" value="1"/>
</dbReference>
<protein>
    <submittedName>
        <fullName evidence="4">Alpha/beta hydrolase, putative</fullName>
    </submittedName>
</protein>
<dbReference type="GO" id="GO:0005739">
    <property type="term" value="C:mitochondrion"/>
    <property type="evidence" value="ECO:0007669"/>
    <property type="project" value="TreeGrafter"/>
</dbReference>
<evidence type="ECO:0000259" key="3">
    <source>
        <dbReference type="Pfam" id="PF12697"/>
    </source>
</evidence>
<name>D4D9Y8_TRIVH</name>
<evidence type="ECO:0000256" key="2">
    <source>
        <dbReference type="ARBA" id="ARBA00022801"/>
    </source>
</evidence>
<comment type="caution">
    <text evidence="4">The sequence shown here is derived from an EMBL/GenBank/DDBJ whole genome shotgun (WGS) entry which is preliminary data.</text>
</comment>
<reference evidence="5" key="1">
    <citation type="journal article" date="2011" name="Genome Biol.">
        <title>Comparative and functional genomics provide insights into the pathogenicity of dermatophytic fungi.</title>
        <authorList>
            <person name="Burmester A."/>
            <person name="Shelest E."/>
            <person name="Gloeckner G."/>
            <person name="Heddergott C."/>
            <person name="Schindler S."/>
            <person name="Staib P."/>
            <person name="Heidel A."/>
            <person name="Felder M."/>
            <person name="Petzold A."/>
            <person name="Szafranski K."/>
            <person name="Feuermann M."/>
            <person name="Pedruzzi I."/>
            <person name="Priebe S."/>
            <person name="Groth M."/>
            <person name="Winkler R."/>
            <person name="Li W."/>
            <person name="Kniemeyer O."/>
            <person name="Schroeckh V."/>
            <person name="Hertweck C."/>
            <person name="Hube B."/>
            <person name="White T.C."/>
            <person name="Platzer M."/>
            <person name="Guthke R."/>
            <person name="Heitman J."/>
            <person name="Woestemeyer J."/>
            <person name="Zipfel P.F."/>
            <person name="Monod M."/>
            <person name="Brakhage A.A."/>
        </authorList>
    </citation>
    <scope>NUCLEOTIDE SEQUENCE [LARGE SCALE GENOMIC DNA]</scope>
    <source>
        <strain evidence="5">HKI 0517</strain>
    </source>
</reference>
<dbReference type="InterPro" id="IPR029058">
    <property type="entry name" value="AB_hydrolase_fold"/>
</dbReference>
<dbReference type="AlphaFoldDB" id="D4D9Y8"/>
<gene>
    <name evidence="4" type="ORF">TRV_03931</name>
</gene>
<dbReference type="OrthoDB" id="8119704at2759"/>
<dbReference type="Gene3D" id="3.40.50.1820">
    <property type="entry name" value="alpha/beta hydrolase"/>
    <property type="match status" value="2"/>
</dbReference>
<dbReference type="EMBL" id="ACYE01000202">
    <property type="protein sequence ID" value="EFE41327.1"/>
    <property type="molecule type" value="Genomic_DNA"/>
</dbReference>
<evidence type="ECO:0000313" key="4">
    <source>
        <dbReference type="EMBL" id="EFE41327.1"/>
    </source>
</evidence>
<dbReference type="GO" id="GO:0052689">
    <property type="term" value="F:carboxylic ester hydrolase activity"/>
    <property type="evidence" value="ECO:0007669"/>
    <property type="project" value="TreeGrafter"/>
</dbReference>
<dbReference type="InterPro" id="IPR000073">
    <property type="entry name" value="AB_hydrolase_1"/>
</dbReference>